<evidence type="ECO:0000313" key="14">
    <source>
        <dbReference type="Proteomes" id="UP001150942"/>
    </source>
</evidence>
<evidence type="ECO:0000256" key="9">
    <source>
        <dbReference type="ARBA" id="ARBA00031349"/>
    </source>
</evidence>
<evidence type="ECO:0000256" key="2">
    <source>
        <dbReference type="ARBA" id="ARBA00004688"/>
    </source>
</evidence>
<comment type="pathway">
    <text evidence="2">Metabolic intermediate biosynthesis; chorismate biosynthesis; chorismate from D-erythrose 4-phosphate and phosphoenolpyruvate: step 1/7.</text>
</comment>
<dbReference type="Gene3D" id="3.20.20.70">
    <property type="entry name" value="Aldolase class I"/>
    <property type="match status" value="1"/>
</dbReference>
<comment type="function">
    <text evidence="1">Stereospecific condensation of phosphoenolpyruvate (PEP) and D-erythrose-4-phosphate (E4P) giving rise to 3-deoxy-D-arabino-heptulosonate-7-phosphate (DAHP).</text>
</comment>
<comment type="caution">
    <text evidence="13">The sequence shown here is derived from an EMBL/GenBank/DDBJ whole genome shotgun (WGS) entry which is preliminary data.</text>
</comment>
<accession>A0A9W9T4K4</accession>
<evidence type="ECO:0000256" key="4">
    <source>
        <dbReference type="ARBA" id="ARBA00012694"/>
    </source>
</evidence>
<dbReference type="GO" id="GO:0005737">
    <property type="term" value="C:cytoplasm"/>
    <property type="evidence" value="ECO:0007669"/>
    <property type="project" value="TreeGrafter"/>
</dbReference>
<evidence type="ECO:0000256" key="7">
    <source>
        <dbReference type="ARBA" id="ARBA00023141"/>
    </source>
</evidence>
<comment type="catalytic activity">
    <reaction evidence="11">
        <text>D-erythrose 4-phosphate + phosphoenolpyruvate + H2O = 7-phospho-2-dehydro-3-deoxy-D-arabino-heptonate + phosphate</text>
        <dbReference type="Rhea" id="RHEA:14717"/>
        <dbReference type="ChEBI" id="CHEBI:15377"/>
        <dbReference type="ChEBI" id="CHEBI:16897"/>
        <dbReference type="ChEBI" id="CHEBI:43474"/>
        <dbReference type="ChEBI" id="CHEBI:58394"/>
        <dbReference type="ChEBI" id="CHEBI:58702"/>
        <dbReference type="EC" id="2.5.1.54"/>
    </reaction>
</comment>
<evidence type="ECO:0000256" key="1">
    <source>
        <dbReference type="ARBA" id="ARBA00003726"/>
    </source>
</evidence>
<name>A0A9W9T4K4_9EURO</name>
<evidence type="ECO:0000259" key="12">
    <source>
        <dbReference type="Pfam" id="PF00793"/>
    </source>
</evidence>
<dbReference type="EMBL" id="JAPQKQ010000002">
    <property type="protein sequence ID" value="KAJ5209269.1"/>
    <property type="molecule type" value="Genomic_DNA"/>
</dbReference>
<protein>
    <recommendedName>
        <fullName evidence="4">3-deoxy-7-phosphoheptulonate synthase</fullName>
        <ecNumber evidence="4">2.5.1.54</ecNumber>
    </recommendedName>
    <alternativeName>
        <fullName evidence="10">3-deoxy-D-arabino-heptulosonate 7-phosphate synthase</fullName>
    </alternativeName>
    <alternativeName>
        <fullName evidence="9">DAHP synthase</fullName>
    </alternativeName>
    <alternativeName>
        <fullName evidence="8">Phospho-2-keto-3-deoxyheptonate aldolase</fullName>
    </alternativeName>
</protein>
<reference evidence="13" key="2">
    <citation type="journal article" date="2023" name="IMA Fungus">
        <title>Comparative genomic study of the Penicillium genus elucidates a diverse pangenome and 15 lateral gene transfer events.</title>
        <authorList>
            <person name="Petersen C."/>
            <person name="Sorensen T."/>
            <person name="Nielsen M.R."/>
            <person name="Sondergaard T.E."/>
            <person name="Sorensen J.L."/>
            <person name="Fitzpatrick D.A."/>
            <person name="Frisvad J.C."/>
            <person name="Nielsen K.L."/>
        </authorList>
    </citation>
    <scope>NUCLEOTIDE SEQUENCE</scope>
    <source>
        <strain evidence="13">IBT 20477</strain>
    </source>
</reference>
<dbReference type="Proteomes" id="UP001150942">
    <property type="component" value="Unassembled WGS sequence"/>
</dbReference>
<dbReference type="InterPro" id="IPR013785">
    <property type="entry name" value="Aldolase_TIM"/>
</dbReference>
<dbReference type="EC" id="2.5.1.54" evidence="4"/>
<gene>
    <name evidence="13" type="ORF">N7449_003648</name>
</gene>
<dbReference type="PANTHER" id="PTHR21225:SF12">
    <property type="entry name" value="PHOSPHO-2-DEHYDRO-3-DEOXYHEPTONATE ALDOLASE, TYROSINE-INHIBITED"/>
    <property type="match status" value="1"/>
</dbReference>
<dbReference type="PANTHER" id="PTHR21225">
    <property type="entry name" value="PHOSPHO-2-DEHYDRO-3-DEOXYHEPTONATE ALDOLASE DAHP SYNTHETASE"/>
    <property type="match status" value="1"/>
</dbReference>
<dbReference type="SUPFAM" id="SSF51569">
    <property type="entry name" value="Aldolase"/>
    <property type="match status" value="1"/>
</dbReference>
<dbReference type="GO" id="GO:0009073">
    <property type="term" value="P:aromatic amino acid family biosynthetic process"/>
    <property type="evidence" value="ECO:0007669"/>
    <property type="project" value="UniProtKB-KW"/>
</dbReference>
<organism evidence="13 14">
    <name type="scientific">Penicillium cf. viridicatum</name>
    <dbReference type="NCBI Taxonomy" id="2972119"/>
    <lineage>
        <taxon>Eukaryota</taxon>
        <taxon>Fungi</taxon>
        <taxon>Dikarya</taxon>
        <taxon>Ascomycota</taxon>
        <taxon>Pezizomycotina</taxon>
        <taxon>Eurotiomycetes</taxon>
        <taxon>Eurotiomycetidae</taxon>
        <taxon>Eurotiales</taxon>
        <taxon>Aspergillaceae</taxon>
        <taxon>Penicillium</taxon>
    </lineage>
</organism>
<keyword evidence="6" id="KW-0808">Transferase</keyword>
<dbReference type="OrthoDB" id="10416595at2759"/>
<evidence type="ECO:0000256" key="5">
    <source>
        <dbReference type="ARBA" id="ARBA00022605"/>
    </source>
</evidence>
<dbReference type="AlphaFoldDB" id="A0A9W9T4K4"/>
<evidence type="ECO:0000256" key="10">
    <source>
        <dbReference type="ARBA" id="ARBA00032193"/>
    </source>
</evidence>
<dbReference type="InterPro" id="IPR006218">
    <property type="entry name" value="DAHP1/KDSA"/>
</dbReference>
<evidence type="ECO:0000256" key="11">
    <source>
        <dbReference type="ARBA" id="ARBA00047508"/>
    </source>
</evidence>
<feature type="domain" description="DAHP synthetase I/KDSA" evidence="12">
    <location>
        <begin position="2"/>
        <end position="55"/>
    </location>
</feature>
<evidence type="ECO:0000313" key="13">
    <source>
        <dbReference type="EMBL" id="KAJ5209269.1"/>
    </source>
</evidence>
<dbReference type="GO" id="GO:0003849">
    <property type="term" value="F:3-deoxy-7-phosphoheptulonate synthase activity"/>
    <property type="evidence" value="ECO:0007669"/>
    <property type="project" value="UniProtKB-EC"/>
</dbReference>
<dbReference type="Pfam" id="PF00793">
    <property type="entry name" value="DAHP_synth_1"/>
    <property type="match status" value="1"/>
</dbReference>
<evidence type="ECO:0000256" key="8">
    <source>
        <dbReference type="ARBA" id="ARBA00031111"/>
    </source>
</evidence>
<sequence length="97" mass="10358">MGLPIASEMLDTISPQYLAEFIAPMATSARTTESQLHRELASGLSIPVGYKNGTSGSVGVMIEINLDEGNQKVPPQVGMNFSLESVSPMHALARKQL</sequence>
<evidence type="ECO:0000256" key="6">
    <source>
        <dbReference type="ARBA" id="ARBA00022679"/>
    </source>
</evidence>
<proteinExistence type="inferred from homology"/>
<keyword evidence="7" id="KW-0057">Aromatic amino acid biosynthesis</keyword>
<dbReference type="GO" id="GO:0008652">
    <property type="term" value="P:amino acid biosynthetic process"/>
    <property type="evidence" value="ECO:0007669"/>
    <property type="project" value="UniProtKB-KW"/>
</dbReference>
<reference evidence="13" key="1">
    <citation type="submission" date="2022-11" db="EMBL/GenBank/DDBJ databases">
        <authorList>
            <person name="Petersen C."/>
        </authorList>
    </citation>
    <scope>NUCLEOTIDE SEQUENCE</scope>
    <source>
        <strain evidence="13">IBT 20477</strain>
    </source>
</reference>
<keyword evidence="14" id="KW-1185">Reference proteome</keyword>
<dbReference type="InterPro" id="IPR006219">
    <property type="entry name" value="DAHP_synth_1"/>
</dbReference>
<comment type="similarity">
    <text evidence="3">Belongs to the class-I DAHP synthase family.</text>
</comment>
<evidence type="ECO:0000256" key="3">
    <source>
        <dbReference type="ARBA" id="ARBA00007985"/>
    </source>
</evidence>
<keyword evidence="5" id="KW-0028">Amino-acid biosynthesis</keyword>